<keyword evidence="2" id="KW-1185">Reference proteome</keyword>
<reference evidence="1 2" key="1">
    <citation type="submission" date="2017-05" db="EMBL/GenBank/DDBJ databases">
        <title>Complete and WGS of Bordetella genogroups.</title>
        <authorList>
            <person name="Spilker T."/>
            <person name="LiPuma J."/>
        </authorList>
    </citation>
    <scope>NUCLEOTIDE SEQUENCE [LARGE SCALE GENOMIC DNA]</scope>
    <source>
        <strain evidence="1 2">AU9919</strain>
    </source>
</reference>
<name>A0A261URQ6_9BORD</name>
<gene>
    <name evidence="1" type="ORF">CAL20_02725</name>
</gene>
<accession>A0A261URQ6</accession>
<evidence type="ECO:0000313" key="1">
    <source>
        <dbReference type="EMBL" id="OZI64588.1"/>
    </source>
</evidence>
<evidence type="ECO:0000313" key="2">
    <source>
        <dbReference type="Proteomes" id="UP000216885"/>
    </source>
</evidence>
<protein>
    <submittedName>
        <fullName evidence="1">Uncharacterized protein</fullName>
    </submittedName>
</protein>
<organism evidence="1 2">
    <name type="scientific">Bordetella genomosp. 4</name>
    <dbReference type="NCBI Taxonomy" id="463044"/>
    <lineage>
        <taxon>Bacteria</taxon>
        <taxon>Pseudomonadati</taxon>
        <taxon>Pseudomonadota</taxon>
        <taxon>Betaproteobacteria</taxon>
        <taxon>Burkholderiales</taxon>
        <taxon>Alcaligenaceae</taxon>
        <taxon>Bordetella</taxon>
    </lineage>
</organism>
<proteinExistence type="predicted"/>
<dbReference type="AlphaFoldDB" id="A0A261URQ6"/>
<dbReference type="Proteomes" id="UP000216885">
    <property type="component" value="Unassembled WGS sequence"/>
</dbReference>
<sequence>MVLHLSVPKYHCTDCHRYFRHRFSGIRPRLRATEAYRLEVFEAHEGGVSQRKLTVTHRIGSATVERWYQSFVRQRVSELSRRAFGFRNFENYRMRVLAQCGWNGVINRV</sequence>
<dbReference type="RefSeq" id="WP_094823805.1">
    <property type="nucleotide sequence ID" value="NZ_NEVQ01000003.1"/>
</dbReference>
<dbReference type="EMBL" id="NEVQ01000003">
    <property type="protein sequence ID" value="OZI64588.1"/>
    <property type="molecule type" value="Genomic_DNA"/>
</dbReference>
<comment type="caution">
    <text evidence="1">The sequence shown here is derived from an EMBL/GenBank/DDBJ whole genome shotgun (WGS) entry which is preliminary data.</text>
</comment>